<sequence>MPPRIRPQTLESYLSTLPTPLPPPSKRSSVLRGTLFEYTVQSSLQQSFPGLILRKTGGAGDGGVDLIGRWELPPSHGQRKVVNPDTLERKEAGVPETPEGKRKISVLVQCKSFSSPSMLGPKTIRELAGTLSNAYFAGLRLREAKTEEELEDSVMEEANADEDSTVSSILPALPSPSSCLGLLAVPFALTKSLQKAILASGEWGIIVVHVRDFDEGGGVVGLSWNEKARQVLGGSVSVRNTRGGVKVRIVDDEVD</sequence>
<accession>A0A3N4IPG6</accession>
<dbReference type="InterPro" id="IPR011856">
    <property type="entry name" value="tRNA_endonuc-like_dom_sf"/>
</dbReference>
<dbReference type="Proteomes" id="UP000275078">
    <property type="component" value="Unassembled WGS sequence"/>
</dbReference>
<dbReference type="GO" id="GO:0003676">
    <property type="term" value="F:nucleic acid binding"/>
    <property type="evidence" value="ECO:0007669"/>
    <property type="project" value="InterPro"/>
</dbReference>
<dbReference type="PANTHER" id="PTHR28133">
    <property type="entry name" value="REQUIRED FOR RESPIRATORY GROWTH PROTEIN 7, MITOCHONDRIAL"/>
    <property type="match status" value="1"/>
</dbReference>
<evidence type="ECO:0000313" key="5">
    <source>
        <dbReference type="Proteomes" id="UP000275078"/>
    </source>
</evidence>
<dbReference type="Pfam" id="PF10356">
    <property type="entry name" value="RRG7"/>
    <property type="match status" value="1"/>
</dbReference>
<evidence type="ECO:0000256" key="2">
    <source>
        <dbReference type="ARBA" id="ARBA00023128"/>
    </source>
</evidence>
<organism evidence="4 5">
    <name type="scientific">Ascobolus immersus RN42</name>
    <dbReference type="NCBI Taxonomy" id="1160509"/>
    <lineage>
        <taxon>Eukaryota</taxon>
        <taxon>Fungi</taxon>
        <taxon>Dikarya</taxon>
        <taxon>Ascomycota</taxon>
        <taxon>Pezizomycotina</taxon>
        <taxon>Pezizomycetes</taxon>
        <taxon>Pezizales</taxon>
        <taxon>Ascobolaceae</taxon>
        <taxon>Ascobolus</taxon>
    </lineage>
</organism>
<evidence type="ECO:0000256" key="1">
    <source>
        <dbReference type="ARBA" id="ARBA00004173"/>
    </source>
</evidence>
<protein>
    <recommendedName>
        <fullName evidence="6">Required for respiratory growth protein 7, mitochondrial</fullName>
    </recommendedName>
</protein>
<dbReference type="EMBL" id="ML119645">
    <property type="protein sequence ID" value="RPA88083.1"/>
    <property type="molecule type" value="Genomic_DNA"/>
</dbReference>
<name>A0A3N4IPG6_ASCIM</name>
<dbReference type="Gene3D" id="3.40.1350.10">
    <property type="match status" value="1"/>
</dbReference>
<evidence type="ECO:0000256" key="3">
    <source>
        <dbReference type="SAM" id="MobiDB-lite"/>
    </source>
</evidence>
<dbReference type="AlphaFoldDB" id="A0A3N4IPG6"/>
<keyword evidence="5" id="KW-1185">Reference proteome</keyword>
<feature type="compositionally biased region" description="Basic and acidic residues" evidence="3">
    <location>
        <begin position="86"/>
        <end position="98"/>
    </location>
</feature>
<dbReference type="GO" id="GO:0005739">
    <property type="term" value="C:mitochondrion"/>
    <property type="evidence" value="ECO:0007669"/>
    <property type="project" value="UniProtKB-SubCell"/>
</dbReference>
<evidence type="ECO:0008006" key="6">
    <source>
        <dbReference type="Google" id="ProtNLM"/>
    </source>
</evidence>
<comment type="subcellular location">
    <subcellularLocation>
        <location evidence="1">Mitochondrion</location>
    </subcellularLocation>
</comment>
<proteinExistence type="predicted"/>
<keyword evidence="2" id="KW-0496">Mitochondrion</keyword>
<feature type="region of interest" description="Disordered" evidence="3">
    <location>
        <begin position="76"/>
        <end position="98"/>
    </location>
</feature>
<gene>
    <name evidence="4" type="ORF">BJ508DRAFT_409984</name>
</gene>
<evidence type="ECO:0000313" key="4">
    <source>
        <dbReference type="EMBL" id="RPA88083.1"/>
    </source>
</evidence>
<dbReference type="InterPro" id="IPR018828">
    <property type="entry name" value="RRG7"/>
</dbReference>
<reference evidence="4 5" key="1">
    <citation type="journal article" date="2018" name="Nat. Ecol. Evol.">
        <title>Pezizomycetes genomes reveal the molecular basis of ectomycorrhizal truffle lifestyle.</title>
        <authorList>
            <person name="Murat C."/>
            <person name="Payen T."/>
            <person name="Noel B."/>
            <person name="Kuo A."/>
            <person name="Morin E."/>
            <person name="Chen J."/>
            <person name="Kohler A."/>
            <person name="Krizsan K."/>
            <person name="Balestrini R."/>
            <person name="Da Silva C."/>
            <person name="Montanini B."/>
            <person name="Hainaut M."/>
            <person name="Levati E."/>
            <person name="Barry K.W."/>
            <person name="Belfiori B."/>
            <person name="Cichocki N."/>
            <person name="Clum A."/>
            <person name="Dockter R.B."/>
            <person name="Fauchery L."/>
            <person name="Guy J."/>
            <person name="Iotti M."/>
            <person name="Le Tacon F."/>
            <person name="Lindquist E.A."/>
            <person name="Lipzen A."/>
            <person name="Malagnac F."/>
            <person name="Mello A."/>
            <person name="Molinier V."/>
            <person name="Miyauchi S."/>
            <person name="Poulain J."/>
            <person name="Riccioni C."/>
            <person name="Rubini A."/>
            <person name="Sitrit Y."/>
            <person name="Splivallo R."/>
            <person name="Traeger S."/>
            <person name="Wang M."/>
            <person name="Zifcakova L."/>
            <person name="Wipf D."/>
            <person name="Zambonelli A."/>
            <person name="Paolocci F."/>
            <person name="Nowrousian M."/>
            <person name="Ottonello S."/>
            <person name="Baldrian P."/>
            <person name="Spatafora J.W."/>
            <person name="Henrissat B."/>
            <person name="Nagy L.G."/>
            <person name="Aury J.M."/>
            <person name="Wincker P."/>
            <person name="Grigoriev I.V."/>
            <person name="Bonfante P."/>
            <person name="Martin F.M."/>
        </authorList>
    </citation>
    <scope>NUCLEOTIDE SEQUENCE [LARGE SCALE GENOMIC DNA]</scope>
    <source>
        <strain evidence="4 5">RN42</strain>
    </source>
</reference>
<dbReference type="PANTHER" id="PTHR28133:SF1">
    <property type="entry name" value="REQUIRED FOR RESPIRATORY GROWTH PROTEIN 7, MITOCHONDRIAL"/>
    <property type="match status" value="1"/>
</dbReference>